<feature type="transmembrane region" description="Helical" evidence="1">
    <location>
        <begin position="654"/>
        <end position="671"/>
    </location>
</feature>
<dbReference type="OrthoDB" id="68581at2759"/>
<dbReference type="InterPro" id="IPR057315">
    <property type="entry name" value="Exo_endo_phos_PGAP2IP_C"/>
</dbReference>
<dbReference type="InterPro" id="IPR053912">
    <property type="entry name" value="PGAP2IP_TM_1nd"/>
</dbReference>
<feature type="domain" description="PGAP2IP second transmembrane" evidence="3">
    <location>
        <begin position="490"/>
        <end position="671"/>
    </location>
</feature>
<dbReference type="InterPro" id="IPR053911">
    <property type="entry name" value="PGAP2IP_TM_2nd"/>
</dbReference>
<dbReference type="Pfam" id="PF02089">
    <property type="entry name" value="Palm_thioest"/>
    <property type="match status" value="1"/>
</dbReference>
<dbReference type="InterPro" id="IPR029058">
    <property type="entry name" value="AB_hydrolase_fold"/>
</dbReference>
<dbReference type="Proteomes" id="UP000765509">
    <property type="component" value="Unassembled WGS sequence"/>
</dbReference>
<protein>
    <recommendedName>
        <fullName evidence="8">Palmitoyl-protein thioesterase 1</fullName>
    </recommendedName>
</protein>
<dbReference type="Pfam" id="PF23226">
    <property type="entry name" value="Exo_endo_phos_PGAP2IP"/>
    <property type="match status" value="1"/>
</dbReference>
<organism evidence="6 7">
    <name type="scientific">Austropuccinia psidii MF-1</name>
    <dbReference type="NCBI Taxonomy" id="1389203"/>
    <lineage>
        <taxon>Eukaryota</taxon>
        <taxon>Fungi</taxon>
        <taxon>Dikarya</taxon>
        <taxon>Basidiomycota</taxon>
        <taxon>Pucciniomycotina</taxon>
        <taxon>Pucciniomycetes</taxon>
        <taxon>Pucciniales</taxon>
        <taxon>Sphaerophragmiaceae</taxon>
        <taxon>Austropuccinia</taxon>
    </lineage>
</organism>
<evidence type="ECO:0000313" key="6">
    <source>
        <dbReference type="EMBL" id="MBW0481764.1"/>
    </source>
</evidence>
<dbReference type="FunFam" id="3.60.10.10:FF:000031">
    <property type="entry name" value="Calcofluor white hypersensitive protein"/>
    <property type="match status" value="1"/>
</dbReference>
<feature type="transmembrane region" description="Helical" evidence="1">
    <location>
        <begin position="171"/>
        <end position="188"/>
    </location>
</feature>
<dbReference type="Gene3D" id="3.40.50.1820">
    <property type="entry name" value="alpha/beta hydrolase"/>
    <property type="match status" value="1"/>
</dbReference>
<dbReference type="InterPro" id="IPR002472">
    <property type="entry name" value="Palm_thioest"/>
</dbReference>
<dbReference type="EMBL" id="AVOT02006510">
    <property type="protein sequence ID" value="MBW0481764.1"/>
    <property type="molecule type" value="Genomic_DNA"/>
</dbReference>
<dbReference type="GO" id="GO:0005783">
    <property type="term" value="C:endoplasmic reticulum"/>
    <property type="evidence" value="ECO:0007669"/>
    <property type="project" value="TreeGrafter"/>
</dbReference>
<comment type="caution">
    <text evidence="6">The sequence shown here is derived from an EMBL/GenBank/DDBJ whole genome shotgun (WGS) entry which is preliminary data.</text>
</comment>
<feature type="transmembrane region" description="Helical" evidence="1">
    <location>
        <begin position="691"/>
        <end position="708"/>
    </location>
</feature>
<dbReference type="GO" id="GO:0016020">
    <property type="term" value="C:membrane"/>
    <property type="evidence" value="ECO:0007669"/>
    <property type="project" value="GOC"/>
</dbReference>
<feature type="transmembrane region" description="Helical" evidence="1">
    <location>
        <begin position="16"/>
        <end position="37"/>
    </location>
</feature>
<feature type="transmembrane region" description="Helical" evidence="1">
    <location>
        <begin position="620"/>
        <end position="642"/>
    </location>
</feature>
<keyword evidence="1" id="KW-0812">Transmembrane</keyword>
<feature type="transmembrane region" description="Helical" evidence="1">
    <location>
        <begin position="410"/>
        <end position="429"/>
    </location>
</feature>
<keyword evidence="1" id="KW-0472">Membrane</keyword>
<dbReference type="Pfam" id="PF23021">
    <property type="entry name" value="6TM_2nd_PGAP2IP"/>
    <property type="match status" value="1"/>
</dbReference>
<feature type="transmembrane region" description="Helical" evidence="1">
    <location>
        <begin position="105"/>
        <end position="126"/>
    </location>
</feature>
<feature type="domain" description="PGAP2IP C-terminal nuclease-like" evidence="5">
    <location>
        <begin position="725"/>
        <end position="954"/>
    </location>
</feature>
<evidence type="ECO:0000259" key="5">
    <source>
        <dbReference type="Pfam" id="PF23226"/>
    </source>
</evidence>
<feature type="transmembrane region" description="Helical" evidence="1">
    <location>
        <begin position="580"/>
        <end position="600"/>
    </location>
</feature>
<dbReference type="GO" id="GO:0006506">
    <property type="term" value="P:GPI anchor biosynthetic process"/>
    <property type="evidence" value="ECO:0007669"/>
    <property type="project" value="TreeGrafter"/>
</dbReference>
<dbReference type="PANTHER" id="PTHR14859:SF1">
    <property type="entry name" value="PGAP2-INTERACTING PROTEIN"/>
    <property type="match status" value="1"/>
</dbReference>
<proteinExistence type="predicted"/>
<keyword evidence="7" id="KW-1185">Reference proteome</keyword>
<dbReference type="Pfam" id="PF10277">
    <property type="entry name" value="Frag1"/>
    <property type="match status" value="1"/>
</dbReference>
<accession>A0A9Q3GWQ7</accession>
<evidence type="ECO:0000259" key="3">
    <source>
        <dbReference type="Pfam" id="PF23021"/>
    </source>
</evidence>
<dbReference type="SUPFAM" id="SSF53474">
    <property type="entry name" value="alpha/beta-Hydrolases"/>
    <property type="match status" value="2"/>
</dbReference>
<evidence type="ECO:0000259" key="4">
    <source>
        <dbReference type="Pfam" id="PF23022"/>
    </source>
</evidence>
<sequence>MAHGDTILVLNASSVAYVHTAFALSAFSLALVIGTYLHYHKIVKNEWYGYPQEWFPSVSATIGDYYPERPIFQILIALTSGPRMLLVFLSYIFQTHFSPKSSRTGSNFIALCGFLRTISCGGWVYVTSSDNHFWHDVMMITYLVLTIPWQIGNIVLSPETVFRTGNKYRRRFSALFFISIVPLVYFFLQHKVKRVPGAYTKYAFIEWGLILYDVLYDSCTIMDFSHFDFALLVTPKDKSNLSQGLADSKNYSSRAAVSSIGDGHVRKIPFTTLTKIIPNVTILSEMMKFSAQVYMGFVFWTALTALGPTIFYFSVWSMGLDGQEVLLFASTAPFLLCLPFCKCLFLKLLPLLRLLSLLSIASYLIDWNRFYDDSVLRLQLTALAVSLVTVYQVIQLFLSRGHLELEKRTTALGIGLVLSVLVKYANYSLNPMWPIMRMNNGGHNRLGVVLGILASLCSENEEPINKNTTKQAKDLSLNFDSPISFVHPHPSWWRAVFGFAGIMFMLHTLCTDSGTIISWAWDGYPITGPTPLRHGCLMIGALCTGLFLPHARIGTMLESCSWLLVGCLGAFGLHNFNGWLGFLSGLLLCIFCLSVFGRYLKALVLSSQSAGWSKVGAGFGLGYLLYGLMELGHTFTVAYAFVPGGEAFRERTNIVLIVTMSLISLGFFQSNAGFPSGGWHQEVKQKRFTKIVKRFLAFLIAGSVMVMVKREISKHEVKPYDSETNTFKAGIWTVHFGIDSGMWESQRRIRDIIQELQLDVVGLLESDLQRIVMGNRDLTQFISEDLGMYVDIGPGPNKHTWGAALLSKFPILNSTHYLLPSPKGELAPAIHATLDMWGTAVDVIISHNGQEQDRLDRTLQSTKLAEIMRSAYPKPFVFLGYVVSRPHEPRPAPYQILVEDGKMLDIERWDFDRWCEYILFRGLKRLGYARVTRGSKPAVTDTELQVGLFQVPPSWVIVDPDKDPSNYLKVGPQMIPPKTRFSEKVGSPNGYKGHRYHVLREQIRFGWTKVITWLSFISFIDSSVIVSLMSPQSLVSSDLPSQHTLIKKLTPVVIWHGLGDAYNNRGLKRLAEEIEIRYPGTSVYLIRLAESNHQDSRATWFGSANDQVESVCNQLSQIGELVNGFDGIGLSQGGQLLRAYVERCNSPKVRNLITLGSQHMGISGFRSCQGPLDFSCHALHKLIDSGTVYSSYAQHNVIPAQYFRDQVNLEPYLENNQFLRDINNERWNDTQPIDGVGTNHSQLFDRLKDEPPPRYEPRNQTYKRNFQSLSNFVMFQFTQENLVLPPTSAFFTIPNLTHARLPDILDPIPIALQDLPIYKEDYIGLKVLDQAGKIHYGTCIGEHMMIDEDCWNDVMDWLGDGHSKQASNLIASSSMTEQLTLQI</sequence>
<gene>
    <name evidence="6" type="ORF">O181_021479</name>
</gene>
<dbReference type="GO" id="GO:0098599">
    <property type="term" value="F:palmitoyl hydrolase activity"/>
    <property type="evidence" value="ECO:0007669"/>
    <property type="project" value="InterPro"/>
</dbReference>
<feature type="transmembrane region" description="Helical" evidence="1">
    <location>
        <begin position="531"/>
        <end position="548"/>
    </location>
</feature>
<dbReference type="SUPFAM" id="SSF56219">
    <property type="entry name" value="DNase I-like"/>
    <property type="match status" value="1"/>
</dbReference>
<dbReference type="PRINTS" id="PR00414">
    <property type="entry name" value="PPTHIESTRASE"/>
</dbReference>
<evidence type="ECO:0008006" key="8">
    <source>
        <dbReference type="Google" id="ProtNLM"/>
    </source>
</evidence>
<feature type="transmembrane region" description="Helical" evidence="1">
    <location>
        <begin position="71"/>
        <end position="93"/>
    </location>
</feature>
<name>A0A9Q3GWQ7_9BASI</name>
<feature type="transmembrane region" description="Helical" evidence="1">
    <location>
        <begin position="377"/>
        <end position="398"/>
    </location>
</feature>
<evidence type="ECO:0000259" key="2">
    <source>
        <dbReference type="Pfam" id="PF10277"/>
    </source>
</evidence>
<feature type="domain" description="PGAP2IP first transmembrane" evidence="4">
    <location>
        <begin position="297"/>
        <end position="456"/>
    </location>
</feature>
<feature type="transmembrane region" description="Helical" evidence="1">
    <location>
        <begin position="325"/>
        <end position="341"/>
    </location>
</feature>
<evidence type="ECO:0000256" key="1">
    <source>
        <dbReference type="SAM" id="Phobius"/>
    </source>
</evidence>
<feature type="transmembrane region" description="Helical" evidence="1">
    <location>
        <begin position="133"/>
        <end position="151"/>
    </location>
</feature>
<dbReference type="InterPro" id="IPR019402">
    <property type="entry name" value="CWH43_N"/>
</dbReference>
<evidence type="ECO:0000313" key="7">
    <source>
        <dbReference type="Proteomes" id="UP000765509"/>
    </source>
</evidence>
<feature type="transmembrane region" description="Helical" evidence="1">
    <location>
        <begin position="293"/>
        <end position="313"/>
    </location>
</feature>
<dbReference type="GO" id="GO:0031505">
    <property type="term" value="P:fungal-type cell wall organization"/>
    <property type="evidence" value="ECO:0007669"/>
    <property type="project" value="TreeGrafter"/>
</dbReference>
<dbReference type="Pfam" id="PF23022">
    <property type="entry name" value="6TM_1st_PGAP2IP"/>
    <property type="match status" value="1"/>
</dbReference>
<reference evidence="6" key="1">
    <citation type="submission" date="2021-03" db="EMBL/GenBank/DDBJ databases">
        <title>Draft genome sequence of rust myrtle Austropuccinia psidii MF-1, a brazilian biotype.</title>
        <authorList>
            <person name="Quecine M.C."/>
            <person name="Pachon D.M.R."/>
            <person name="Bonatelli M.L."/>
            <person name="Correr F.H."/>
            <person name="Franceschini L.M."/>
            <person name="Leite T.F."/>
            <person name="Margarido G.R.A."/>
            <person name="Almeida C.A."/>
            <person name="Ferrarezi J.A."/>
            <person name="Labate C.A."/>
        </authorList>
    </citation>
    <scope>NUCLEOTIDE SEQUENCE</scope>
    <source>
        <strain evidence="6">MF-1</strain>
    </source>
</reference>
<dbReference type="InterPro" id="IPR051916">
    <property type="entry name" value="GPI-anchor_lipid_remodeler"/>
</dbReference>
<feature type="domain" description="CWH43-like N-terminal" evidence="2">
    <location>
        <begin position="13"/>
        <end position="227"/>
    </location>
</feature>
<dbReference type="InterPro" id="IPR036691">
    <property type="entry name" value="Endo/exonu/phosph_ase_sf"/>
</dbReference>
<dbReference type="PANTHER" id="PTHR14859">
    <property type="entry name" value="CALCOFLUOR WHITE HYPERSENSITIVE PROTEIN PRECURSOR"/>
    <property type="match status" value="1"/>
</dbReference>
<keyword evidence="1" id="KW-1133">Transmembrane helix</keyword>
<dbReference type="Gene3D" id="3.60.10.10">
    <property type="entry name" value="Endonuclease/exonuclease/phosphatase"/>
    <property type="match status" value="1"/>
</dbReference>
<feature type="transmembrane region" description="Helical" evidence="1">
    <location>
        <begin position="492"/>
        <end position="510"/>
    </location>
</feature>